<sequence>MDPHDNHWSDVTDVKLPPDPIYRIKAISTTLYGTEWRSRIAEGMGVDRRALWQWLSGASEPPADLDSKLARAIRIEVAYGRRRASQLASLSRALALTAPNIPPRDTVQQ</sequence>
<name>A0A7W7Z2K7_9BRAD</name>
<feature type="domain" description="HTH cro/C1-type" evidence="1">
    <location>
        <begin position="41"/>
        <end position="80"/>
    </location>
</feature>
<protein>
    <submittedName>
        <fullName evidence="2">Transcriptional regulator with XRE-family HTH domain</fullName>
    </submittedName>
</protein>
<dbReference type="AlphaFoldDB" id="A0A7W7Z2K7"/>
<dbReference type="EMBL" id="JACHIH010000007">
    <property type="protein sequence ID" value="MBB5046868.1"/>
    <property type="molecule type" value="Genomic_DNA"/>
</dbReference>
<organism evidence="2 3">
    <name type="scientific">Rhodopseudomonas rhenobacensis</name>
    <dbReference type="NCBI Taxonomy" id="87461"/>
    <lineage>
        <taxon>Bacteria</taxon>
        <taxon>Pseudomonadati</taxon>
        <taxon>Pseudomonadota</taxon>
        <taxon>Alphaproteobacteria</taxon>
        <taxon>Hyphomicrobiales</taxon>
        <taxon>Nitrobacteraceae</taxon>
        <taxon>Rhodopseudomonas</taxon>
    </lineage>
</organism>
<comment type="caution">
    <text evidence="2">The sequence shown here is derived from an EMBL/GenBank/DDBJ whole genome shotgun (WGS) entry which is preliminary data.</text>
</comment>
<dbReference type="Proteomes" id="UP000542353">
    <property type="component" value="Unassembled WGS sequence"/>
</dbReference>
<dbReference type="RefSeq" id="WP_184256180.1">
    <property type="nucleotide sequence ID" value="NZ_JACHIH010000007.1"/>
</dbReference>
<dbReference type="InterPro" id="IPR001387">
    <property type="entry name" value="Cro/C1-type_HTH"/>
</dbReference>
<evidence type="ECO:0000259" key="1">
    <source>
        <dbReference type="PROSITE" id="PS50943"/>
    </source>
</evidence>
<dbReference type="CDD" id="cd00093">
    <property type="entry name" value="HTH_XRE"/>
    <property type="match status" value="1"/>
</dbReference>
<evidence type="ECO:0000313" key="2">
    <source>
        <dbReference type="EMBL" id="MBB5046868.1"/>
    </source>
</evidence>
<dbReference type="PROSITE" id="PS50943">
    <property type="entry name" value="HTH_CROC1"/>
    <property type="match status" value="1"/>
</dbReference>
<gene>
    <name evidence="2" type="ORF">HNR60_001617</name>
</gene>
<proteinExistence type="predicted"/>
<accession>A0A7W7Z2K7</accession>
<keyword evidence="3" id="KW-1185">Reference proteome</keyword>
<evidence type="ECO:0000313" key="3">
    <source>
        <dbReference type="Proteomes" id="UP000542353"/>
    </source>
</evidence>
<reference evidence="2 3" key="1">
    <citation type="submission" date="2020-08" db="EMBL/GenBank/DDBJ databases">
        <title>Genomic Encyclopedia of Type Strains, Phase IV (KMG-IV): sequencing the most valuable type-strain genomes for metagenomic binning, comparative biology and taxonomic classification.</title>
        <authorList>
            <person name="Goeker M."/>
        </authorList>
    </citation>
    <scope>NUCLEOTIDE SEQUENCE [LARGE SCALE GENOMIC DNA]</scope>
    <source>
        <strain evidence="2 3">DSM 12706</strain>
    </source>
</reference>